<accession>A0A1R4H5W9</accession>
<reference evidence="9" key="1">
    <citation type="submission" date="2017-02" db="EMBL/GenBank/DDBJ databases">
        <authorList>
            <person name="Daims H."/>
        </authorList>
    </citation>
    <scope>NUCLEOTIDE SEQUENCE [LARGE SCALE GENOMIC DNA]</scope>
</reference>
<dbReference type="SMART" id="SM00887">
    <property type="entry name" value="EB_dh"/>
    <property type="match status" value="1"/>
</dbReference>
<evidence type="ECO:0000256" key="6">
    <source>
        <dbReference type="SAM" id="MobiDB-lite"/>
    </source>
</evidence>
<organism evidence="8 9">
    <name type="scientific">Crenothrix polyspora</name>
    <dbReference type="NCBI Taxonomy" id="360316"/>
    <lineage>
        <taxon>Bacteria</taxon>
        <taxon>Pseudomonadati</taxon>
        <taxon>Pseudomonadota</taxon>
        <taxon>Gammaproteobacteria</taxon>
        <taxon>Methylococcales</taxon>
        <taxon>Crenotrichaceae</taxon>
        <taxon>Crenothrix</taxon>
    </lineage>
</organism>
<keyword evidence="2" id="KW-0349">Heme</keyword>
<keyword evidence="4" id="KW-0249">Electron transport</keyword>
<name>A0A1R4H5W9_9GAMM</name>
<evidence type="ECO:0000256" key="1">
    <source>
        <dbReference type="ARBA" id="ARBA00022448"/>
    </source>
</evidence>
<dbReference type="Gene3D" id="2.60.40.1190">
    <property type="match status" value="1"/>
</dbReference>
<keyword evidence="5" id="KW-0408">Iron</keyword>
<feature type="compositionally biased region" description="Basic and acidic residues" evidence="6">
    <location>
        <begin position="127"/>
        <end position="149"/>
    </location>
</feature>
<proteinExistence type="predicted"/>
<evidence type="ECO:0000256" key="5">
    <source>
        <dbReference type="ARBA" id="ARBA00023004"/>
    </source>
</evidence>
<feature type="region of interest" description="Disordered" evidence="6">
    <location>
        <begin position="120"/>
        <end position="149"/>
    </location>
</feature>
<dbReference type="OrthoDB" id="5337932at2"/>
<dbReference type="GO" id="GO:0020037">
    <property type="term" value="F:heme binding"/>
    <property type="evidence" value="ECO:0007669"/>
    <property type="project" value="InterPro"/>
</dbReference>
<feature type="domain" description="Cytochrome c-552/DMSO reductase-like haem-binding" evidence="7">
    <location>
        <begin position="70"/>
        <end position="356"/>
    </location>
</feature>
<evidence type="ECO:0000256" key="3">
    <source>
        <dbReference type="ARBA" id="ARBA00022723"/>
    </source>
</evidence>
<dbReference type="CDD" id="cd09625">
    <property type="entry name" value="DOMON_like_cytochrome"/>
    <property type="match status" value="1"/>
</dbReference>
<dbReference type="InterPro" id="IPR019020">
    <property type="entry name" value="Cyt-c552/DMSO_Rdtase_haem-bd"/>
</dbReference>
<dbReference type="AlphaFoldDB" id="A0A1R4H5W9"/>
<dbReference type="Proteomes" id="UP000195442">
    <property type="component" value="Unassembled WGS sequence"/>
</dbReference>
<feature type="region of interest" description="Disordered" evidence="6">
    <location>
        <begin position="213"/>
        <end position="249"/>
    </location>
</feature>
<dbReference type="RefSeq" id="WP_087146633.1">
    <property type="nucleotide sequence ID" value="NZ_FUKJ01000150.1"/>
</dbReference>
<gene>
    <name evidence="8" type="ORF">CRENPOLYSF2_2330008</name>
</gene>
<keyword evidence="9" id="KW-1185">Reference proteome</keyword>
<evidence type="ECO:0000256" key="2">
    <source>
        <dbReference type="ARBA" id="ARBA00022617"/>
    </source>
</evidence>
<evidence type="ECO:0000313" key="8">
    <source>
        <dbReference type="EMBL" id="SJM91668.1"/>
    </source>
</evidence>
<keyword evidence="1" id="KW-0813">Transport</keyword>
<keyword evidence="3" id="KW-0479">Metal-binding</keyword>
<evidence type="ECO:0000256" key="4">
    <source>
        <dbReference type="ARBA" id="ARBA00022982"/>
    </source>
</evidence>
<dbReference type="GO" id="GO:0046872">
    <property type="term" value="F:metal ion binding"/>
    <property type="evidence" value="ECO:0007669"/>
    <property type="project" value="UniProtKB-KW"/>
</dbReference>
<dbReference type="Pfam" id="PF09459">
    <property type="entry name" value="EB_dh"/>
    <property type="match status" value="1"/>
</dbReference>
<sequence length="364" mass="40710">MPDITMGIYLKNNKYIFNKMGRVMDRKWFDLAFVCLASGALVTETNVAWGGVTLLAAKTNVAPKLDGIVDGVWNKGTPVTIPVVGGRNLPGGKTKVMLKALYTDTMVYFLAQYKDPTQSLSRTPWQKQKDGSWKKLKSPDAEEKGENRYSEDKLSLMWNISTPGFETKGCMVACHLRDGGDPYGKKYTPKPNERLDMWHMRAVRTAPVGKMDDQYVDGTRFDKEKSPGAGRHSDPDTGGGSKNNETKDKKMPMYALLGNKVAPPYWIFDSRKVPFDNTKYKAGDMVPSVLVAPFKGDRGNIAAKMFWKNGVWTHEIARKRVTGSEFDVQFNNLAKAYAFGVAVMDNTGDRHAYDVGVQVMKFQK</sequence>
<evidence type="ECO:0000259" key="7">
    <source>
        <dbReference type="SMART" id="SM00887"/>
    </source>
</evidence>
<feature type="compositionally biased region" description="Basic and acidic residues" evidence="6">
    <location>
        <begin position="219"/>
        <end position="235"/>
    </location>
</feature>
<protein>
    <recommendedName>
        <fullName evidence="7">Cytochrome c-552/DMSO reductase-like haem-binding domain-containing protein</fullName>
    </recommendedName>
</protein>
<dbReference type="EMBL" id="FUKJ01000150">
    <property type="protein sequence ID" value="SJM91668.1"/>
    <property type="molecule type" value="Genomic_DNA"/>
</dbReference>
<evidence type="ECO:0000313" key="9">
    <source>
        <dbReference type="Proteomes" id="UP000195442"/>
    </source>
</evidence>
<dbReference type="SUPFAM" id="SSF49344">
    <property type="entry name" value="CBD9-like"/>
    <property type="match status" value="1"/>
</dbReference>